<evidence type="ECO:0000313" key="1">
    <source>
        <dbReference type="EMBL" id="MBD8499217.1"/>
    </source>
</evidence>
<accession>A0ABR9AYK0</accession>
<keyword evidence="2" id="KW-1185">Reference proteome</keyword>
<sequence>MASRFLDGQVSQNASYANSLAIPATPAPALFATLGLDISNAGPGLVNVHLNATVTLGVLLAVLGTAQITIVRNGTVVVYSGIESTPAVIGSTASFTVTAVDFNVPTTPDFVIYQAFISVTGIGIGVNRIGPESFNAIAYAQP</sequence>
<dbReference type="EMBL" id="JACYTN010000009">
    <property type="protein sequence ID" value="MBD8499217.1"/>
    <property type="molecule type" value="Genomic_DNA"/>
</dbReference>
<proteinExistence type="predicted"/>
<organism evidence="1 2">
    <name type="scientific">Paenibacillus arenosi</name>
    <dbReference type="NCBI Taxonomy" id="2774142"/>
    <lineage>
        <taxon>Bacteria</taxon>
        <taxon>Bacillati</taxon>
        <taxon>Bacillota</taxon>
        <taxon>Bacilli</taxon>
        <taxon>Bacillales</taxon>
        <taxon>Paenibacillaceae</taxon>
        <taxon>Paenibacillus</taxon>
    </lineage>
</organism>
<reference evidence="1 2" key="1">
    <citation type="submission" date="2020-09" db="EMBL/GenBank/DDBJ databases">
        <title>Paenibacillus sp. CAU 1523 isolated from sand of Haeundae Beach.</title>
        <authorList>
            <person name="Kim W."/>
        </authorList>
    </citation>
    <scope>NUCLEOTIDE SEQUENCE [LARGE SCALE GENOMIC DNA]</scope>
    <source>
        <strain evidence="1 2">CAU 1523</strain>
    </source>
</reference>
<dbReference type="RefSeq" id="WP_192025564.1">
    <property type="nucleotide sequence ID" value="NZ_JACYTN010000009.1"/>
</dbReference>
<comment type="caution">
    <text evidence="1">The sequence shown here is derived from an EMBL/GenBank/DDBJ whole genome shotgun (WGS) entry which is preliminary data.</text>
</comment>
<dbReference type="Proteomes" id="UP000634529">
    <property type="component" value="Unassembled WGS sequence"/>
</dbReference>
<name>A0ABR9AYK0_9BACL</name>
<evidence type="ECO:0000313" key="2">
    <source>
        <dbReference type="Proteomes" id="UP000634529"/>
    </source>
</evidence>
<protein>
    <submittedName>
        <fullName evidence="1">Uncharacterized protein</fullName>
    </submittedName>
</protein>
<gene>
    <name evidence="1" type="ORF">IFO66_13040</name>
</gene>